<feature type="region of interest" description="Disordered" evidence="1">
    <location>
        <begin position="68"/>
        <end position="87"/>
    </location>
</feature>
<dbReference type="Proteomes" id="UP000016480">
    <property type="component" value="Unassembled WGS sequence"/>
</dbReference>
<evidence type="ECO:0008006" key="4">
    <source>
        <dbReference type="Google" id="ProtNLM"/>
    </source>
</evidence>
<dbReference type="AlphaFoldDB" id="A0A8T0C9N4"/>
<dbReference type="SUPFAM" id="SSF56214">
    <property type="entry name" value="4'-phosphopantetheinyl transferase"/>
    <property type="match status" value="1"/>
</dbReference>
<proteinExistence type="predicted"/>
<organism evidence="2 3">
    <name type="scientific">Pseudoalteromonas rubra</name>
    <dbReference type="NCBI Taxonomy" id="43658"/>
    <lineage>
        <taxon>Bacteria</taxon>
        <taxon>Pseudomonadati</taxon>
        <taxon>Pseudomonadota</taxon>
        <taxon>Gammaproteobacteria</taxon>
        <taxon>Alteromonadales</taxon>
        <taxon>Pseudoalteromonadaceae</taxon>
        <taxon>Pseudoalteromonas</taxon>
    </lineage>
</organism>
<comment type="caution">
    <text evidence="2">The sequence shown here is derived from an EMBL/GenBank/DDBJ whole genome shotgun (WGS) entry which is preliminary data.</text>
</comment>
<accession>A0A8T0C9N4</accession>
<dbReference type="GO" id="GO:0008897">
    <property type="term" value="F:holo-[acyl-carrier-protein] synthase activity"/>
    <property type="evidence" value="ECO:0007669"/>
    <property type="project" value="InterPro"/>
</dbReference>
<dbReference type="GeneID" id="61358991"/>
<protein>
    <recommendedName>
        <fullName evidence="4">4'-phosphopantetheinyl transferase domain-containing protein</fullName>
    </recommendedName>
</protein>
<dbReference type="EMBL" id="AHCD03000035">
    <property type="protein sequence ID" value="KAF7786771.1"/>
    <property type="molecule type" value="Genomic_DNA"/>
</dbReference>
<evidence type="ECO:0000256" key="1">
    <source>
        <dbReference type="SAM" id="MobiDB-lite"/>
    </source>
</evidence>
<sequence>MITEHGITPEGETLVSPVLYIRQYTDALLPARARLSQGLAVKQQSRALANFALQRACANPSVRLNHTRYGQPFGDQGQGKPAQPVSTSHSQNWYAVATAPVPVGIDIQVYRRFSVSNQQRLFDHNTVSADIITQTMQWSLCEAYLKSHGRGLPFDLRTIRIQQHASLGATLYGRITSKNNTLTPASYWLWQTLYFCCAVCITGHQKIVPTLSLNTMENNHDTHCI</sequence>
<evidence type="ECO:0000313" key="3">
    <source>
        <dbReference type="Proteomes" id="UP000016480"/>
    </source>
</evidence>
<dbReference type="RefSeq" id="WP_155946247.1">
    <property type="nucleotide sequence ID" value="NZ_AHCD03000035.1"/>
</dbReference>
<gene>
    <name evidence="2" type="ORF">PRUB_a1428</name>
</gene>
<reference evidence="2 3" key="1">
    <citation type="journal article" date="2012" name="J. Bacteriol.">
        <title>Genome sequence of the cycloprodigiosin-producing bacterial strain Pseudoalteromonas rubra ATCC 29570(T).</title>
        <authorList>
            <person name="Xie B.B."/>
            <person name="Shu Y.L."/>
            <person name="Qin Q.L."/>
            <person name="Rong J.C."/>
            <person name="Zhang X.Y."/>
            <person name="Chen X.L."/>
            <person name="Zhou B.C."/>
            <person name="Zhang Y.Z."/>
        </authorList>
    </citation>
    <scope>NUCLEOTIDE SEQUENCE [LARGE SCALE GENOMIC DNA]</scope>
    <source>
        <strain evidence="2 3">DSM 6842</strain>
    </source>
</reference>
<evidence type="ECO:0000313" key="2">
    <source>
        <dbReference type="EMBL" id="KAF7786771.1"/>
    </source>
</evidence>
<name>A0A8T0C9N4_9GAMM</name>
<dbReference type="InterPro" id="IPR037143">
    <property type="entry name" value="4-PPantetheinyl_Trfase_dom_sf"/>
</dbReference>
<dbReference type="GO" id="GO:0000287">
    <property type="term" value="F:magnesium ion binding"/>
    <property type="evidence" value="ECO:0007669"/>
    <property type="project" value="InterPro"/>
</dbReference>
<dbReference type="Gene3D" id="3.90.470.20">
    <property type="entry name" value="4'-phosphopantetheinyl transferase domain"/>
    <property type="match status" value="2"/>
</dbReference>